<dbReference type="InterPro" id="IPR003945">
    <property type="entry name" value="NU5C-like"/>
</dbReference>
<evidence type="ECO:0000256" key="6">
    <source>
        <dbReference type="ARBA" id="ARBA00023136"/>
    </source>
</evidence>
<evidence type="ECO:0000313" key="11">
    <source>
        <dbReference type="EnsemblMetazoa" id="GMOY001052-PA"/>
    </source>
</evidence>
<evidence type="ECO:0000256" key="2">
    <source>
        <dbReference type="ARBA" id="ARBA00004141"/>
    </source>
</evidence>
<dbReference type="STRING" id="37546.A0A1B0FBW9"/>
<evidence type="ECO:0000256" key="5">
    <source>
        <dbReference type="ARBA" id="ARBA00022989"/>
    </source>
</evidence>
<dbReference type="EMBL" id="CCAG010020152">
    <property type="status" value="NOT_ANNOTATED_CDS"/>
    <property type="molecule type" value="Genomic_DNA"/>
</dbReference>
<proteinExistence type="predicted"/>
<dbReference type="GO" id="GO:0042773">
    <property type="term" value="P:ATP synthesis coupled electron transport"/>
    <property type="evidence" value="ECO:0007669"/>
    <property type="project" value="InterPro"/>
</dbReference>
<comment type="function">
    <text evidence="1">Core subunit of the mitochondrial membrane respiratory chain NADH dehydrogenase (Complex I) that is believed to belong to the minimal assembly required for catalysis. Complex I functions in the transfer of electrons from NADH to the respiratory chain. The immediate electron acceptor for the enzyme is believed to be ubiquinone.</text>
</comment>
<evidence type="ECO:0000256" key="3">
    <source>
        <dbReference type="ARBA" id="ARBA00012944"/>
    </source>
</evidence>
<evidence type="ECO:0000259" key="10">
    <source>
        <dbReference type="Pfam" id="PF00361"/>
    </source>
</evidence>
<sequence length="164" mass="19227">MNRKFFIGNYQLDNSRLQKISFFSFINKCFILLFICARAFIHNINNNQDIRLIWGLRNSTPLTSSCFNIPNLELCGIAFLEGFYSKDIILEIVSNIKKNNPNNFQSPIIILLPFYLKLITSFVCIIEVNLTQVKNQLVQNDNLKIYLLSFTLWINVFYILLLFI</sequence>
<dbReference type="GO" id="GO:0008137">
    <property type="term" value="F:NADH dehydrogenase (ubiquinone) activity"/>
    <property type="evidence" value="ECO:0007669"/>
    <property type="project" value="UniProtKB-EC"/>
</dbReference>
<dbReference type="VEuPathDB" id="VectorBase:GMOY001052"/>
<keyword evidence="6 9" id="KW-0472">Membrane</keyword>
<keyword evidence="12" id="KW-1185">Reference proteome</keyword>
<feature type="domain" description="NADH:quinone oxidoreductase/Mrp antiporter transmembrane" evidence="10">
    <location>
        <begin position="31"/>
        <end position="97"/>
    </location>
</feature>
<dbReference type="GO" id="GO:0015990">
    <property type="term" value="P:electron transport coupled proton transport"/>
    <property type="evidence" value="ECO:0007669"/>
    <property type="project" value="TreeGrafter"/>
</dbReference>
<comment type="subcellular location">
    <subcellularLocation>
        <location evidence="2">Membrane</location>
        <topology evidence="2">Multi-pass membrane protein</topology>
    </subcellularLocation>
</comment>
<keyword evidence="4 9" id="KW-0812">Transmembrane</keyword>
<dbReference type="InterPro" id="IPR001750">
    <property type="entry name" value="ND/Mrp_TM"/>
</dbReference>
<dbReference type="EC" id="7.1.1.2" evidence="3"/>
<comment type="catalytic activity">
    <reaction evidence="8">
        <text>a ubiquinone + NADH + 5 H(+)(in) = a ubiquinol + NAD(+) + 4 H(+)(out)</text>
        <dbReference type="Rhea" id="RHEA:29091"/>
        <dbReference type="Rhea" id="RHEA-COMP:9565"/>
        <dbReference type="Rhea" id="RHEA-COMP:9566"/>
        <dbReference type="ChEBI" id="CHEBI:15378"/>
        <dbReference type="ChEBI" id="CHEBI:16389"/>
        <dbReference type="ChEBI" id="CHEBI:17976"/>
        <dbReference type="ChEBI" id="CHEBI:57540"/>
        <dbReference type="ChEBI" id="CHEBI:57945"/>
        <dbReference type="EC" id="7.1.1.2"/>
    </reaction>
</comment>
<dbReference type="AlphaFoldDB" id="A0A1B0FBW9"/>
<accession>A0A1B0FBW9</accession>
<dbReference type="GO" id="GO:0016020">
    <property type="term" value="C:membrane"/>
    <property type="evidence" value="ECO:0007669"/>
    <property type="project" value="UniProtKB-SubCell"/>
</dbReference>
<reference evidence="11" key="1">
    <citation type="submission" date="2020-05" db="UniProtKB">
        <authorList>
            <consortium name="EnsemblMetazoa"/>
        </authorList>
    </citation>
    <scope>IDENTIFICATION</scope>
    <source>
        <strain evidence="11">Yale</strain>
    </source>
</reference>
<name>A0A1B0FBW9_GLOMM</name>
<feature type="transmembrane region" description="Helical" evidence="9">
    <location>
        <begin position="108"/>
        <end position="131"/>
    </location>
</feature>
<protein>
    <recommendedName>
        <fullName evidence="3">NADH:ubiquinone reductase (H(+)-translocating)</fullName>
        <ecNumber evidence="3">7.1.1.2</ecNumber>
    </recommendedName>
    <alternativeName>
        <fullName evidence="7">NADH dehydrogenase subunit 5</fullName>
    </alternativeName>
</protein>
<organism evidence="11 12">
    <name type="scientific">Glossina morsitans morsitans</name>
    <name type="common">Savannah tsetse fly</name>
    <dbReference type="NCBI Taxonomy" id="37546"/>
    <lineage>
        <taxon>Eukaryota</taxon>
        <taxon>Metazoa</taxon>
        <taxon>Ecdysozoa</taxon>
        <taxon>Arthropoda</taxon>
        <taxon>Hexapoda</taxon>
        <taxon>Insecta</taxon>
        <taxon>Pterygota</taxon>
        <taxon>Neoptera</taxon>
        <taxon>Endopterygota</taxon>
        <taxon>Diptera</taxon>
        <taxon>Brachycera</taxon>
        <taxon>Muscomorpha</taxon>
        <taxon>Hippoboscoidea</taxon>
        <taxon>Glossinidae</taxon>
        <taxon>Glossina</taxon>
    </lineage>
</organism>
<dbReference type="PANTHER" id="PTHR42829">
    <property type="entry name" value="NADH-UBIQUINONE OXIDOREDUCTASE CHAIN 5"/>
    <property type="match status" value="1"/>
</dbReference>
<evidence type="ECO:0000256" key="4">
    <source>
        <dbReference type="ARBA" id="ARBA00022692"/>
    </source>
</evidence>
<evidence type="ECO:0000256" key="7">
    <source>
        <dbReference type="ARBA" id="ARBA00031027"/>
    </source>
</evidence>
<feature type="transmembrane region" description="Helical" evidence="9">
    <location>
        <begin position="143"/>
        <end position="163"/>
    </location>
</feature>
<keyword evidence="5 9" id="KW-1133">Transmembrane helix</keyword>
<evidence type="ECO:0000256" key="1">
    <source>
        <dbReference type="ARBA" id="ARBA00003257"/>
    </source>
</evidence>
<dbReference type="EnsemblMetazoa" id="GMOY001052-RA">
    <property type="protein sequence ID" value="GMOY001052-PA"/>
    <property type="gene ID" value="GMOY001052"/>
</dbReference>
<dbReference type="Pfam" id="PF00361">
    <property type="entry name" value="Proton_antipo_M"/>
    <property type="match status" value="1"/>
</dbReference>
<dbReference type="Proteomes" id="UP000092444">
    <property type="component" value="Unassembled WGS sequence"/>
</dbReference>
<evidence type="ECO:0000256" key="9">
    <source>
        <dbReference type="SAM" id="Phobius"/>
    </source>
</evidence>
<evidence type="ECO:0000256" key="8">
    <source>
        <dbReference type="ARBA" id="ARBA00049551"/>
    </source>
</evidence>
<dbReference type="PANTHER" id="PTHR42829:SF2">
    <property type="entry name" value="NADH-UBIQUINONE OXIDOREDUCTASE CHAIN 5"/>
    <property type="match status" value="1"/>
</dbReference>
<feature type="transmembrane region" description="Helical" evidence="9">
    <location>
        <begin position="20"/>
        <end position="41"/>
    </location>
</feature>
<dbReference type="GO" id="GO:0003954">
    <property type="term" value="F:NADH dehydrogenase activity"/>
    <property type="evidence" value="ECO:0007669"/>
    <property type="project" value="TreeGrafter"/>
</dbReference>
<evidence type="ECO:0000313" key="12">
    <source>
        <dbReference type="Proteomes" id="UP000092444"/>
    </source>
</evidence>